<name>A0A9E7GCJ0_9LILI</name>
<proteinExistence type="predicted"/>
<reference evidence="1" key="1">
    <citation type="submission" date="2022-05" db="EMBL/GenBank/DDBJ databases">
        <title>The Musa troglodytarum L. genome provides insights into the mechanism of non-climacteric behaviour and enrichment of carotenoids.</title>
        <authorList>
            <person name="Wang J."/>
        </authorList>
    </citation>
    <scope>NUCLEOTIDE SEQUENCE</scope>
    <source>
        <tissue evidence="1">Leaf</tissue>
    </source>
</reference>
<dbReference type="Proteomes" id="UP001055439">
    <property type="component" value="Chromosome 6"/>
</dbReference>
<dbReference type="AlphaFoldDB" id="A0A9E7GCJ0"/>
<gene>
    <name evidence="1" type="ORF">MUK42_20377</name>
</gene>
<organism evidence="1 2">
    <name type="scientific">Musa troglodytarum</name>
    <name type="common">fe'i banana</name>
    <dbReference type="NCBI Taxonomy" id="320322"/>
    <lineage>
        <taxon>Eukaryota</taxon>
        <taxon>Viridiplantae</taxon>
        <taxon>Streptophyta</taxon>
        <taxon>Embryophyta</taxon>
        <taxon>Tracheophyta</taxon>
        <taxon>Spermatophyta</taxon>
        <taxon>Magnoliopsida</taxon>
        <taxon>Liliopsida</taxon>
        <taxon>Zingiberales</taxon>
        <taxon>Musaceae</taxon>
        <taxon>Musa</taxon>
    </lineage>
</organism>
<feature type="non-terminal residue" evidence="1">
    <location>
        <position position="1"/>
    </location>
</feature>
<evidence type="ECO:0000313" key="1">
    <source>
        <dbReference type="EMBL" id="URE11910.1"/>
    </source>
</evidence>
<dbReference type="EMBL" id="CP097508">
    <property type="protein sequence ID" value="URE11910.1"/>
    <property type="molecule type" value="Genomic_DNA"/>
</dbReference>
<keyword evidence="2" id="KW-1185">Reference proteome</keyword>
<evidence type="ECO:0000313" key="2">
    <source>
        <dbReference type="Proteomes" id="UP001055439"/>
    </source>
</evidence>
<sequence>DHGSNLHRYSTVILSCDNNQTWRTRVGHVSTIHTSGWMGLLGTVIVISSSQKT</sequence>
<accession>A0A9E7GCJ0</accession>
<protein>
    <submittedName>
        <fullName evidence="1">Uncharacterized protein</fullName>
    </submittedName>
</protein>